<evidence type="ECO:0000313" key="2">
    <source>
        <dbReference type="Proteomes" id="UP000824533"/>
    </source>
</evidence>
<reference evidence="1 2" key="1">
    <citation type="journal article" date="2021" name="Front. Genet.">
        <title>Chromosome-Level Genome Assembly Reveals Significant Gene Expansion in the Toll and IMD Signaling Pathways of Dendrolimus kikuchii.</title>
        <authorList>
            <person name="Zhou J."/>
            <person name="Wu P."/>
            <person name="Xiong Z."/>
            <person name="Liu N."/>
            <person name="Zhao N."/>
            <person name="Ji M."/>
            <person name="Qiu Y."/>
            <person name="Yang B."/>
        </authorList>
    </citation>
    <scope>NUCLEOTIDE SEQUENCE [LARGE SCALE GENOMIC DNA]</scope>
    <source>
        <strain evidence="1">Ann1</strain>
    </source>
</reference>
<gene>
    <name evidence="1" type="ORF">K1T71_013384</name>
</gene>
<dbReference type="Proteomes" id="UP000824533">
    <property type="component" value="Linkage Group LG25"/>
</dbReference>
<dbReference type="EMBL" id="CM034411">
    <property type="protein sequence ID" value="KAJ0171185.1"/>
    <property type="molecule type" value="Genomic_DNA"/>
</dbReference>
<accession>A0ACC1CHW5</accession>
<keyword evidence="2" id="KW-1185">Reference proteome</keyword>
<name>A0ACC1CHW5_9NEOP</name>
<evidence type="ECO:0000313" key="1">
    <source>
        <dbReference type="EMBL" id="KAJ0171185.1"/>
    </source>
</evidence>
<organism evidence="1 2">
    <name type="scientific">Dendrolimus kikuchii</name>
    <dbReference type="NCBI Taxonomy" id="765133"/>
    <lineage>
        <taxon>Eukaryota</taxon>
        <taxon>Metazoa</taxon>
        <taxon>Ecdysozoa</taxon>
        <taxon>Arthropoda</taxon>
        <taxon>Hexapoda</taxon>
        <taxon>Insecta</taxon>
        <taxon>Pterygota</taxon>
        <taxon>Neoptera</taxon>
        <taxon>Endopterygota</taxon>
        <taxon>Lepidoptera</taxon>
        <taxon>Glossata</taxon>
        <taxon>Ditrysia</taxon>
        <taxon>Bombycoidea</taxon>
        <taxon>Lasiocampidae</taxon>
        <taxon>Dendrolimus</taxon>
    </lineage>
</organism>
<protein>
    <submittedName>
        <fullName evidence="1">Uncharacterized protein</fullName>
    </submittedName>
</protein>
<proteinExistence type="predicted"/>
<comment type="caution">
    <text evidence="1">The sequence shown here is derived from an EMBL/GenBank/DDBJ whole genome shotgun (WGS) entry which is preliminary data.</text>
</comment>
<sequence>MWKRHEPILKYELNHLYDNVTRQSRYDLTHCEDTKIHFTLPKESEIGNAETYAPRCAHASVTSSGQDLFLNAIVEWWSLRARVPLVVRAGVAGRRRTVAVHCPKYQSPQL</sequence>